<gene>
    <name evidence="1" type="ORF">KSB_95790</name>
</gene>
<keyword evidence="2" id="KW-1185">Reference proteome</keyword>
<sequence length="69" mass="7225">MSENAFGRAIDTHLSGSIASLANYCYVFYDTVLLADGTSVGSDSGGSDGGEESKTCYNRDSMLACEQGK</sequence>
<accession>A0ABQ3V875</accession>
<organism evidence="1 2">
    <name type="scientific">Ktedonobacter robiniae</name>
    <dbReference type="NCBI Taxonomy" id="2778365"/>
    <lineage>
        <taxon>Bacteria</taxon>
        <taxon>Bacillati</taxon>
        <taxon>Chloroflexota</taxon>
        <taxon>Ktedonobacteria</taxon>
        <taxon>Ktedonobacterales</taxon>
        <taxon>Ktedonobacteraceae</taxon>
        <taxon>Ktedonobacter</taxon>
    </lineage>
</organism>
<name>A0ABQ3V875_9CHLR</name>
<dbReference type="Proteomes" id="UP000654345">
    <property type="component" value="Unassembled WGS sequence"/>
</dbReference>
<reference evidence="1 2" key="1">
    <citation type="journal article" date="2021" name="Int. J. Syst. Evol. Microbiol.">
        <title>Reticulibacter mediterranei gen. nov., sp. nov., within the new family Reticulibacteraceae fam. nov., and Ktedonospora formicarum gen. nov., sp. nov., Ktedonobacter robiniae sp. nov., Dictyobacter formicarum sp. nov. and Dictyobacter arantiisoli sp. nov., belonging to the class Ktedonobacteria.</title>
        <authorList>
            <person name="Yabe S."/>
            <person name="Zheng Y."/>
            <person name="Wang C.M."/>
            <person name="Sakai Y."/>
            <person name="Abe K."/>
            <person name="Yokota A."/>
            <person name="Donadio S."/>
            <person name="Cavaletti L."/>
            <person name="Monciardini P."/>
        </authorList>
    </citation>
    <scope>NUCLEOTIDE SEQUENCE [LARGE SCALE GENOMIC DNA]</scope>
    <source>
        <strain evidence="1 2">SOSP1-30</strain>
    </source>
</reference>
<dbReference type="EMBL" id="BNJG01000009">
    <property type="protein sequence ID" value="GHO61104.1"/>
    <property type="molecule type" value="Genomic_DNA"/>
</dbReference>
<evidence type="ECO:0000313" key="2">
    <source>
        <dbReference type="Proteomes" id="UP000654345"/>
    </source>
</evidence>
<proteinExistence type="predicted"/>
<comment type="caution">
    <text evidence="1">The sequence shown here is derived from an EMBL/GenBank/DDBJ whole genome shotgun (WGS) entry which is preliminary data.</text>
</comment>
<evidence type="ECO:0000313" key="1">
    <source>
        <dbReference type="EMBL" id="GHO61104.1"/>
    </source>
</evidence>
<protein>
    <submittedName>
        <fullName evidence="1">Uncharacterized protein</fullName>
    </submittedName>
</protein>